<keyword evidence="3" id="KW-1185">Reference proteome</keyword>
<feature type="domain" description="Tyrosine specific protein phosphatases" evidence="2">
    <location>
        <begin position="666"/>
        <end position="721"/>
    </location>
</feature>
<evidence type="ECO:0000313" key="4">
    <source>
        <dbReference type="WBParaSite" id="PTRK_0000775200.1"/>
    </source>
</evidence>
<protein>
    <submittedName>
        <fullName evidence="4">TYR_PHOSPHATASE_2 domain-containing protein</fullName>
    </submittedName>
</protein>
<dbReference type="AlphaFoldDB" id="A0A0N4ZIJ1"/>
<dbReference type="PROSITE" id="PS50056">
    <property type="entry name" value="TYR_PHOSPHATASE_2"/>
    <property type="match status" value="1"/>
</dbReference>
<dbReference type="SMART" id="SM00194">
    <property type="entry name" value="PTPc"/>
    <property type="match status" value="1"/>
</dbReference>
<dbReference type="InterPro" id="IPR029021">
    <property type="entry name" value="Prot-tyrosine_phosphatase-like"/>
</dbReference>
<dbReference type="CDD" id="cd00047">
    <property type="entry name" value="PTPc"/>
    <property type="match status" value="1"/>
</dbReference>
<evidence type="ECO:0000259" key="1">
    <source>
        <dbReference type="PROSITE" id="PS50055"/>
    </source>
</evidence>
<dbReference type="Pfam" id="PF24488">
    <property type="entry name" value="DUF7584"/>
    <property type="match status" value="1"/>
</dbReference>
<evidence type="ECO:0000259" key="2">
    <source>
        <dbReference type="PROSITE" id="PS50056"/>
    </source>
</evidence>
<accession>A0A0N4ZIJ1</accession>
<dbReference type="Gene3D" id="3.90.190.10">
    <property type="entry name" value="Protein tyrosine phosphatase superfamily"/>
    <property type="match status" value="2"/>
</dbReference>
<feature type="domain" description="Tyrosine-protein phosphatase" evidence="1">
    <location>
        <begin position="160"/>
        <end position="404"/>
    </location>
</feature>
<proteinExistence type="predicted"/>
<dbReference type="InterPro" id="IPR003595">
    <property type="entry name" value="Tyr_Pase_cat"/>
</dbReference>
<dbReference type="InterPro" id="IPR000387">
    <property type="entry name" value="Tyr_Pase_dom"/>
</dbReference>
<dbReference type="InterPro" id="IPR052782">
    <property type="entry name" value="Oocyte-zygote_transition_reg"/>
</dbReference>
<dbReference type="SMART" id="SM00404">
    <property type="entry name" value="PTPc_motif"/>
    <property type="match status" value="2"/>
</dbReference>
<dbReference type="PROSITE" id="PS50055">
    <property type="entry name" value="TYR_PHOSPHATASE_PTP"/>
    <property type="match status" value="2"/>
</dbReference>
<dbReference type="WBParaSite" id="PTRK_0000775200.1">
    <property type="protein sequence ID" value="PTRK_0000775200.1"/>
    <property type="gene ID" value="PTRK_0000775200"/>
</dbReference>
<evidence type="ECO:0000313" key="3">
    <source>
        <dbReference type="Proteomes" id="UP000038045"/>
    </source>
</evidence>
<dbReference type="PRINTS" id="PR00700">
    <property type="entry name" value="PRTYPHPHTASE"/>
</dbReference>
<dbReference type="InterPro" id="IPR000242">
    <property type="entry name" value="PTP_cat"/>
</dbReference>
<dbReference type="GO" id="GO:0004725">
    <property type="term" value="F:protein tyrosine phosphatase activity"/>
    <property type="evidence" value="ECO:0007669"/>
    <property type="project" value="InterPro"/>
</dbReference>
<dbReference type="Proteomes" id="UP000038045">
    <property type="component" value="Unplaced"/>
</dbReference>
<name>A0A0N4ZIJ1_PARTI</name>
<organism evidence="3 4">
    <name type="scientific">Parastrongyloides trichosuri</name>
    <name type="common">Possum-specific nematode worm</name>
    <dbReference type="NCBI Taxonomy" id="131310"/>
    <lineage>
        <taxon>Eukaryota</taxon>
        <taxon>Metazoa</taxon>
        <taxon>Ecdysozoa</taxon>
        <taxon>Nematoda</taxon>
        <taxon>Chromadorea</taxon>
        <taxon>Rhabditida</taxon>
        <taxon>Tylenchina</taxon>
        <taxon>Panagrolaimomorpha</taxon>
        <taxon>Strongyloidoidea</taxon>
        <taxon>Strongyloididae</taxon>
        <taxon>Parastrongyloides</taxon>
    </lineage>
</organism>
<dbReference type="Pfam" id="PF00102">
    <property type="entry name" value="Y_phosphatase"/>
    <property type="match status" value="2"/>
</dbReference>
<sequence>MNNSFCEEIFYSFNIDEDSNDEYIEPSIVRLCMNDPIIVIKNHKKEAIKRNDIDVIIKEEKNISIEVELKDGEMVIGEDSFGYKIINASRVMYERSEVFNEIEAIEVSEDNTFEMQNFGFVMLSYNCEYCWNSTKVIKKLIFFRPKETVYDEGLIFYNNSNFVPFCLLNDERFGYLVKLTKNNIEVDILSPNGQYQINGDKAFLLGTDGSGVVKCTYMTPYPDNSTINSFWKMVHDENIDIIISLTFDDYEPDEIKRYIYWKLSMEAHGDLTVDYVKTSYLEMMNTSALTFNLITGDDNIKSLTIFHIKGWKINSVPKSSHDLKKLYENIIETDSTNNVLIHTTYGGNTKIYIFAYFLAMVDSLIYDRSDKDPMEVIKLIRSKRYGGIIGPLEFAYLIHSIVEYFIDKKIIKDRKGFSKFHREYEKFFDEITYIPKAIDNNLKNFIYFMKMYDKVMMEEICKQELLKTVLKNDVIMKKCRRFIHAENFCASKKSSYNLNRYQYAYCFDEYAVNGGNFIIPGDTIPGYINANEITYRLIDGSERKIIMCQLPTKGTLHGVFDMFFEQDVSSVAVLLNPEEMESFIPYLKCNKEEQDYGTFQIILLEKRQFADKNSLSYRFKIIKGSKAEIDINIFIYTEWNDKDLPNNMVSFYKFYIGLVHNIYKKPLVIQCRAGIGRTGLLALLIYSIDNISSSRPFDLIRNLHFISSHRYRAIENTKQLFFTLDVILYHFKNELKNTNEYSFESISSKFKSTTTSLPSNRIKGKYKLRKSVR</sequence>
<dbReference type="PANTHER" id="PTHR46163">
    <property type="entry name" value="TYROSINE-PROTEIN PHOSPHATASE-RELATED"/>
    <property type="match status" value="1"/>
</dbReference>
<dbReference type="InterPro" id="IPR056006">
    <property type="entry name" value="DUF7584"/>
</dbReference>
<reference evidence="4" key="1">
    <citation type="submission" date="2017-02" db="UniProtKB">
        <authorList>
            <consortium name="WormBaseParasite"/>
        </authorList>
    </citation>
    <scope>IDENTIFICATION</scope>
</reference>
<dbReference type="STRING" id="131310.A0A0N4ZIJ1"/>
<dbReference type="SUPFAM" id="SSF52799">
    <property type="entry name" value="(Phosphotyrosine protein) phosphatases II"/>
    <property type="match status" value="2"/>
</dbReference>
<feature type="domain" description="Tyrosine-protein phosphatase" evidence="1">
    <location>
        <begin position="499"/>
        <end position="730"/>
    </location>
</feature>